<keyword evidence="1" id="KW-0812">Transmembrane</keyword>
<feature type="transmembrane region" description="Helical" evidence="1">
    <location>
        <begin position="20"/>
        <end position="38"/>
    </location>
</feature>
<evidence type="ECO:0000313" key="3">
    <source>
        <dbReference type="Proteomes" id="UP000198706"/>
    </source>
</evidence>
<dbReference type="Proteomes" id="UP000198706">
    <property type="component" value="Unassembled WGS sequence"/>
</dbReference>
<gene>
    <name evidence="2" type="ORF">SAMN05216186_106156</name>
</gene>
<keyword evidence="3" id="KW-1185">Reference proteome</keyword>
<name>A0A1G9B5V0_9PSED</name>
<dbReference type="AlphaFoldDB" id="A0A1G9B5V0"/>
<dbReference type="EMBL" id="FNFD01000006">
    <property type="protein sequence ID" value="SDK34882.1"/>
    <property type="molecule type" value="Genomic_DNA"/>
</dbReference>
<organism evidence="2 3">
    <name type="scientific">Pseudomonas indica</name>
    <dbReference type="NCBI Taxonomy" id="137658"/>
    <lineage>
        <taxon>Bacteria</taxon>
        <taxon>Pseudomonadati</taxon>
        <taxon>Pseudomonadota</taxon>
        <taxon>Gammaproteobacteria</taxon>
        <taxon>Pseudomonadales</taxon>
        <taxon>Pseudomonadaceae</taxon>
        <taxon>Pseudomonas</taxon>
    </lineage>
</organism>
<proteinExistence type="predicted"/>
<keyword evidence="1" id="KW-0472">Membrane</keyword>
<protein>
    <submittedName>
        <fullName evidence="2">Uncharacterized protein</fullName>
    </submittedName>
</protein>
<evidence type="ECO:0000313" key="2">
    <source>
        <dbReference type="EMBL" id="SDK34882.1"/>
    </source>
</evidence>
<keyword evidence="1" id="KW-1133">Transmembrane helix</keyword>
<accession>A0A1G9B5V0</accession>
<dbReference type="RefSeq" id="WP_084335473.1">
    <property type="nucleotide sequence ID" value="NZ_FNFD01000006.1"/>
</dbReference>
<feature type="transmembrane region" description="Helical" evidence="1">
    <location>
        <begin position="73"/>
        <end position="92"/>
    </location>
</feature>
<sequence length="95" mass="10620">MSLQALWSLVVAYPQQSINTLALLFGLAGGWLLIATRLREQRAMARLVAESELETVEGDAPAMDEPTRRLNQFFNRFGYACLSLALAVSWFSTRV</sequence>
<reference evidence="2 3" key="1">
    <citation type="submission" date="2016-10" db="EMBL/GenBank/DDBJ databases">
        <authorList>
            <person name="de Groot N.N."/>
        </authorList>
    </citation>
    <scope>NUCLEOTIDE SEQUENCE [LARGE SCALE GENOMIC DNA]</scope>
    <source>
        <strain evidence="2 3">JCM 21544</strain>
    </source>
</reference>
<evidence type="ECO:0000256" key="1">
    <source>
        <dbReference type="SAM" id="Phobius"/>
    </source>
</evidence>